<protein>
    <submittedName>
        <fullName evidence="2">Uncharacterized protein</fullName>
    </submittedName>
</protein>
<dbReference type="EMBL" id="LSTV01000003">
    <property type="protein sequence ID" value="OAH49978.1"/>
    <property type="molecule type" value="Genomic_DNA"/>
</dbReference>
<evidence type="ECO:0000256" key="1">
    <source>
        <dbReference type="SAM" id="Phobius"/>
    </source>
</evidence>
<dbReference type="Proteomes" id="UP000076998">
    <property type="component" value="Unassembled WGS sequence"/>
</dbReference>
<dbReference type="RefSeq" id="WP_064003219.1">
    <property type="nucleotide sequence ID" value="NZ_LSTV01000003.1"/>
</dbReference>
<keyword evidence="1" id="KW-0812">Transmembrane</keyword>
<evidence type="ECO:0000313" key="2">
    <source>
        <dbReference type="EMBL" id="OAH49978.1"/>
    </source>
</evidence>
<accession>A0A177K992</accession>
<organism evidence="2 3">
    <name type="scientific">Microbacterium oleivorans</name>
    <dbReference type="NCBI Taxonomy" id="273677"/>
    <lineage>
        <taxon>Bacteria</taxon>
        <taxon>Bacillati</taxon>
        <taxon>Actinomycetota</taxon>
        <taxon>Actinomycetes</taxon>
        <taxon>Micrococcales</taxon>
        <taxon>Microbacteriaceae</taxon>
        <taxon>Microbacterium</taxon>
    </lineage>
</organism>
<dbReference type="OrthoDB" id="9978041at2"/>
<proteinExistence type="predicted"/>
<sequence length="130" mass="13531">MTSTTAGARPSEDGAPLRMPRGEVLIRALAIVNLLTIVMSVVAFATGWQYGTWLFPQAAVFFPSAWAEIVPRGAVWLVFAGIAAIAAGVSALRAPAGHRGYAVFRSLTIFGAVVAVVMAALVVAASFITL</sequence>
<keyword evidence="1" id="KW-1133">Transmembrane helix</keyword>
<reference evidence="2 3" key="1">
    <citation type="submission" date="2016-02" db="EMBL/GenBank/DDBJ databases">
        <authorList>
            <person name="Wen L."/>
            <person name="He K."/>
            <person name="Yang H."/>
        </authorList>
    </citation>
    <scope>NUCLEOTIDE SEQUENCE [LARGE SCALE GENOMIC DNA]</scope>
    <source>
        <strain evidence="2 3">CD11_3</strain>
    </source>
</reference>
<evidence type="ECO:0000313" key="3">
    <source>
        <dbReference type="Proteomes" id="UP000076998"/>
    </source>
</evidence>
<dbReference type="AlphaFoldDB" id="A0A177K992"/>
<name>A0A177K992_9MICO</name>
<comment type="caution">
    <text evidence="2">The sequence shown here is derived from an EMBL/GenBank/DDBJ whole genome shotgun (WGS) entry which is preliminary data.</text>
</comment>
<keyword evidence="1" id="KW-0472">Membrane</keyword>
<feature type="transmembrane region" description="Helical" evidence="1">
    <location>
        <begin position="24"/>
        <end position="49"/>
    </location>
</feature>
<feature type="transmembrane region" description="Helical" evidence="1">
    <location>
        <begin position="104"/>
        <end position="128"/>
    </location>
</feature>
<gene>
    <name evidence="2" type="ORF">AYL44_10425</name>
</gene>
<feature type="transmembrane region" description="Helical" evidence="1">
    <location>
        <begin position="69"/>
        <end position="92"/>
    </location>
</feature>